<evidence type="ECO:0000313" key="11">
    <source>
        <dbReference type="Proteomes" id="UP000193380"/>
    </source>
</evidence>
<dbReference type="Gene3D" id="3.30.590.10">
    <property type="entry name" value="Glutamine synthetase/guanido kinase, catalytic domain"/>
    <property type="match status" value="1"/>
</dbReference>
<evidence type="ECO:0000256" key="6">
    <source>
        <dbReference type="ARBA" id="ARBA00048857"/>
    </source>
</evidence>
<dbReference type="EMBL" id="FR909778">
    <property type="protein sequence ID" value="CDQ89731.1"/>
    <property type="molecule type" value="Genomic_DNA"/>
</dbReference>
<comment type="similarity">
    <text evidence="7 8">Belongs to the ATP:guanido phosphotransferase family.</text>
</comment>
<feature type="domain" description="Phosphagen kinase C-terminal" evidence="9">
    <location>
        <begin position="1"/>
        <end position="96"/>
    </location>
</feature>
<comment type="catalytic activity">
    <reaction evidence="6">
        <text>creatine + ATP = N-phosphocreatine + ADP + H(+)</text>
        <dbReference type="Rhea" id="RHEA:17157"/>
        <dbReference type="ChEBI" id="CHEBI:15378"/>
        <dbReference type="ChEBI" id="CHEBI:30616"/>
        <dbReference type="ChEBI" id="CHEBI:57947"/>
        <dbReference type="ChEBI" id="CHEBI:58092"/>
        <dbReference type="ChEBI" id="CHEBI:456216"/>
        <dbReference type="EC" id="2.7.3.2"/>
    </reaction>
    <physiologicalReaction direction="left-to-right" evidence="6">
        <dbReference type="Rhea" id="RHEA:17158"/>
    </physiologicalReaction>
</comment>
<organism evidence="10 11">
    <name type="scientific">Oncorhynchus mykiss</name>
    <name type="common">Rainbow trout</name>
    <name type="synonym">Salmo gairdneri</name>
    <dbReference type="NCBI Taxonomy" id="8022"/>
    <lineage>
        <taxon>Eukaryota</taxon>
        <taxon>Metazoa</taxon>
        <taxon>Chordata</taxon>
        <taxon>Craniata</taxon>
        <taxon>Vertebrata</taxon>
        <taxon>Euteleostomi</taxon>
        <taxon>Actinopterygii</taxon>
        <taxon>Neopterygii</taxon>
        <taxon>Teleostei</taxon>
        <taxon>Protacanthopterygii</taxon>
        <taxon>Salmoniformes</taxon>
        <taxon>Salmonidae</taxon>
        <taxon>Salmoninae</taxon>
        <taxon>Oncorhynchus</taxon>
    </lineage>
</organism>
<dbReference type="InterPro" id="IPR014746">
    <property type="entry name" value="Gln_synth/guanido_kin_cat_dom"/>
</dbReference>
<gene>
    <name evidence="10" type="ORF">GSONMT00063882001</name>
</gene>
<keyword evidence="5 7" id="KW-0067">ATP-binding</keyword>
<keyword evidence="2 7" id="KW-0808">Transferase</keyword>
<dbReference type="GO" id="GO:0004111">
    <property type="term" value="F:creatine kinase activity"/>
    <property type="evidence" value="ECO:0007669"/>
    <property type="project" value="UniProtKB-EC"/>
</dbReference>
<dbReference type="Proteomes" id="UP000193380">
    <property type="component" value="Unassembled WGS sequence"/>
</dbReference>
<dbReference type="PROSITE" id="PS51510">
    <property type="entry name" value="PHOSPHAGEN_KINASE_C"/>
    <property type="match status" value="1"/>
</dbReference>
<evidence type="ECO:0000256" key="7">
    <source>
        <dbReference type="PROSITE-ProRule" id="PRU00843"/>
    </source>
</evidence>
<evidence type="ECO:0000256" key="8">
    <source>
        <dbReference type="RuleBase" id="RU000505"/>
    </source>
</evidence>
<keyword evidence="4 7" id="KW-0418">Kinase</keyword>
<dbReference type="EC" id="2.7.3.2" evidence="1"/>
<evidence type="ECO:0000256" key="5">
    <source>
        <dbReference type="ARBA" id="ARBA00022840"/>
    </source>
</evidence>
<protein>
    <recommendedName>
        <fullName evidence="1">creatine kinase</fullName>
        <ecNumber evidence="1">2.7.3.2</ecNumber>
    </recommendedName>
</protein>
<dbReference type="AlphaFoldDB" id="A0A060YDH1"/>
<sequence>MWNEHLGYVLTCPSNLGTGLRAGVHVKLPNMSKHEKFSEVLKRLRLQKRGTGGVDTAAVGGVFDISNADRLGFSEVELVQMVVDGVKTLVEMEKRLESGQSFNDLMPDQK</sequence>
<dbReference type="GO" id="GO:0046314">
    <property type="term" value="P:phosphocreatine biosynthetic process"/>
    <property type="evidence" value="ECO:0007669"/>
    <property type="project" value="InterPro"/>
</dbReference>
<evidence type="ECO:0000313" key="10">
    <source>
        <dbReference type="EMBL" id="CDQ89731.1"/>
    </source>
</evidence>
<dbReference type="PANTHER" id="PTHR11547">
    <property type="entry name" value="ARGININE OR CREATINE KINASE"/>
    <property type="match status" value="1"/>
</dbReference>
<accession>A0A060YDH1</accession>
<name>A0A060YDH1_ONCMY</name>
<feature type="binding site" evidence="7">
    <location>
        <begin position="49"/>
        <end position="54"/>
    </location>
    <ligand>
        <name>ATP</name>
        <dbReference type="ChEBI" id="CHEBI:30616"/>
    </ligand>
</feature>
<feature type="binding site" evidence="7">
    <location>
        <begin position="21"/>
        <end position="25"/>
    </location>
    <ligand>
        <name>ATP</name>
        <dbReference type="ChEBI" id="CHEBI:30616"/>
    </ligand>
</feature>
<dbReference type="InterPro" id="IPR000749">
    <property type="entry name" value="ATP-guanido_PTrfase"/>
</dbReference>
<dbReference type="PANTHER" id="PTHR11547:SF23">
    <property type="entry name" value="CREATINE KINASE B-TYPE"/>
    <property type="match status" value="1"/>
</dbReference>
<dbReference type="GO" id="GO:0005615">
    <property type="term" value="C:extracellular space"/>
    <property type="evidence" value="ECO:0007669"/>
    <property type="project" value="TreeGrafter"/>
</dbReference>
<dbReference type="InterPro" id="IPR022414">
    <property type="entry name" value="ATP-guanido_PTrfase_cat"/>
</dbReference>
<dbReference type="Pfam" id="PF00217">
    <property type="entry name" value="ATP-gua_Ptrans"/>
    <property type="match status" value="1"/>
</dbReference>
<reference evidence="10" key="1">
    <citation type="journal article" date="2014" name="Nat. Commun.">
        <title>The rainbow trout genome provides novel insights into evolution after whole-genome duplication in vertebrates.</title>
        <authorList>
            <person name="Berthelot C."/>
            <person name="Brunet F."/>
            <person name="Chalopin D."/>
            <person name="Juanchich A."/>
            <person name="Bernard M."/>
            <person name="Noel B."/>
            <person name="Bento P."/>
            <person name="Da Silva C."/>
            <person name="Labadie K."/>
            <person name="Alberti A."/>
            <person name="Aury J.M."/>
            <person name="Louis A."/>
            <person name="Dehais P."/>
            <person name="Bardou P."/>
            <person name="Montfort J."/>
            <person name="Klopp C."/>
            <person name="Cabau C."/>
            <person name="Gaspin C."/>
            <person name="Thorgaard G.H."/>
            <person name="Boussaha M."/>
            <person name="Quillet E."/>
            <person name="Guyomard R."/>
            <person name="Galiana D."/>
            <person name="Bobe J."/>
            <person name="Volff J.N."/>
            <person name="Genet C."/>
            <person name="Wincker P."/>
            <person name="Jaillon O."/>
            <person name="Roest Crollius H."/>
            <person name="Guiguen Y."/>
        </authorList>
    </citation>
    <scope>NUCLEOTIDE SEQUENCE [LARGE SCALE GENOMIC DNA]</scope>
</reference>
<evidence type="ECO:0000256" key="4">
    <source>
        <dbReference type="ARBA" id="ARBA00022777"/>
    </source>
</evidence>
<evidence type="ECO:0000259" key="9">
    <source>
        <dbReference type="PROSITE" id="PS51510"/>
    </source>
</evidence>
<keyword evidence="3 7" id="KW-0547">Nucleotide-binding</keyword>
<dbReference type="InterPro" id="IPR022415">
    <property type="entry name" value="ATP-guanido_PTrfase_AS"/>
</dbReference>
<evidence type="ECO:0000256" key="3">
    <source>
        <dbReference type="ARBA" id="ARBA00022741"/>
    </source>
</evidence>
<dbReference type="PaxDb" id="8022-A0A060YDH1"/>
<evidence type="ECO:0000256" key="2">
    <source>
        <dbReference type="ARBA" id="ARBA00022679"/>
    </source>
</evidence>
<evidence type="ECO:0000256" key="1">
    <source>
        <dbReference type="ARBA" id="ARBA00012231"/>
    </source>
</evidence>
<comment type="caution">
    <text evidence="7">Lacks conserved residue(s) required for the propagation of feature annotation.</text>
</comment>
<dbReference type="GO" id="GO:0005524">
    <property type="term" value="F:ATP binding"/>
    <property type="evidence" value="ECO:0007669"/>
    <property type="project" value="UniProtKB-UniRule"/>
</dbReference>
<dbReference type="PROSITE" id="PS00112">
    <property type="entry name" value="PHOSPHAGEN_KINASE"/>
    <property type="match status" value="1"/>
</dbReference>
<reference evidence="10" key="2">
    <citation type="submission" date="2014-03" db="EMBL/GenBank/DDBJ databases">
        <authorList>
            <person name="Genoscope - CEA"/>
        </authorList>
    </citation>
    <scope>NUCLEOTIDE SEQUENCE</scope>
</reference>
<proteinExistence type="inferred from homology"/>
<dbReference type="STRING" id="8022.A0A060YDH1"/>
<dbReference type="SUPFAM" id="SSF55931">
    <property type="entry name" value="Glutamine synthetase/guanido kinase"/>
    <property type="match status" value="1"/>
</dbReference>